<organism evidence="3">
    <name type="scientific">Cyanothece sp. (strain PCC 7425 / ATCC 29141)</name>
    <dbReference type="NCBI Taxonomy" id="395961"/>
    <lineage>
        <taxon>Bacteria</taxon>
        <taxon>Bacillati</taxon>
        <taxon>Cyanobacteriota</taxon>
        <taxon>Cyanophyceae</taxon>
        <taxon>Gomontiellales</taxon>
        <taxon>Cyanothecaceae</taxon>
        <taxon>Cyanothece</taxon>
    </lineage>
</organism>
<accession>B8HUC6</accession>
<evidence type="ECO:0000313" key="3">
    <source>
        <dbReference type="EMBL" id="ACL44471.1"/>
    </source>
</evidence>
<evidence type="ECO:0000259" key="2">
    <source>
        <dbReference type="PROSITE" id="PS50011"/>
    </source>
</evidence>
<dbReference type="KEGG" id="cyn:Cyan7425_2109"/>
<dbReference type="GO" id="GO:0005524">
    <property type="term" value="F:ATP binding"/>
    <property type="evidence" value="ECO:0007669"/>
    <property type="project" value="InterPro"/>
</dbReference>
<gene>
    <name evidence="3" type="ordered locus">Cyan7425_2109</name>
</gene>
<feature type="domain" description="Protein kinase" evidence="2">
    <location>
        <begin position="11"/>
        <end position="295"/>
    </location>
</feature>
<dbReference type="GO" id="GO:0004672">
    <property type="term" value="F:protein kinase activity"/>
    <property type="evidence" value="ECO:0007669"/>
    <property type="project" value="InterPro"/>
</dbReference>
<reference evidence="3" key="1">
    <citation type="submission" date="2009-01" db="EMBL/GenBank/DDBJ databases">
        <title>Complete sequence of chromosome Cyanothece sp. PCC 7425.</title>
        <authorList>
            <consortium name="US DOE Joint Genome Institute"/>
            <person name="Lucas S."/>
            <person name="Copeland A."/>
            <person name="Lapidus A."/>
            <person name="Glavina del Rio T."/>
            <person name="Dalin E."/>
            <person name="Tice H."/>
            <person name="Bruce D."/>
            <person name="Goodwin L."/>
            <person name="Pitluck S."/>
            <person name="Sims D."/>
            <person name="Meineke L."/>
            <person name="Brettin T."/>
            <person name="Detter J.C."/>
            <person name="Han C."/>
            <person name="Larimer F."/>
            <person name="Land M."/>
            <person name="Hauser L."/>
            <person name="Kyrpides N."/>
            <person name="Ovchinnikova G."/>
            <person name="Liberton M."/>
            <person name="Stoeckel J."/>
            <person name="Banerjee A."/>
            <person name="Singh A."/>
            <person name="Page L."/>
            <person name="Sato H."/>
            <person name="Zhao L."/>
            <person name="Sherman L."/>
            <person name="Pakrasi H."/>
            <person name="Richardson P."/>
        </authorList>
    </citation>
    <scope>NUCLEOTIDE SEQUENCE</scope>
    <source>
        <strain evidence="3">PCC 7425</strain>
    </source>
</reference>
<feature type="coiled-coil region" evidence="1">
    <location>
        <begin position="439"/>
        <end position="466"/>
    </location>
</feature>
<dbReference type="OrthoDB" id="5782056at2"/>
<sequence>MRLYDHLNKPIVLGEELGRGGEGAVFTIQGDTRNVVKIYHKPIAGEKTQKLKAMVANSQDLSRFTAWPSATLYEKPGGALKGFIMPRVSGYREVHELYGPAHRKVQFPHADWAFLVHSARNVAAAFKSIHDCGHTIGDVNQSGILISQQAVCHLIDTDSFQIKFGNKVYYCEVGTPHFTPPELQGKSFKGILRKANQDNFGLAVIIFQLLFMGRHPFAGRYFGSGDMPIERAIQESRFAFGAKASTKQMSPPPNTLDLSVCTSSVSQLFERAFSEEAVYKESRPTAQEWINHLDALKNALRSCTQNQTHKYHKGLSYCPWCKLENESGIVYFLAYTSVGLDKNRFNIEEVWSKIQAIKIPSLAKLPDTSSIRVVPTPLPAYAKPPTGIAGVINFLVRFHDDKGERNKRKAALRDAEKKWEYIEKQWQALKSDSDFNSICRNLRNAYNEYKELANKHQDERKALLLKTYLDRFFIENAGISNIGKKRALVLASYGIETAADITYDRVSSIPGFGPVLTQNLVDWCKSLEIRFQQYRPTPNDLAVLNAVDQKYARRRSELESKLNGGMAQLEHRRSALIQKREQVYKEAIIAAKKLAQAQADMKVYS</sequence>
<dbReference type="PROSITE" id="PS50011">
    <property type="entry name" value="PROTEIN_KINASE_DOM"/>
    <property type="match status" value="1"/>
</dbReference>
<protein>
    <recommendedName>
        <fullName evidence="2">Protein kinase domain-containing protein</fullName>
    </recommendedName>
</protein>
<dbReference type="AlphaFoldDB" id="B8HUC6"/>
<dbReference type="STRING" id="395961.Cyan7425_2109"/>
<proteinExistence type="predicted"/>
<dbReference type="EMBL" id="CP001344">
    <property type="protein sequence ID" value="ACL44471.1"/>
    <property type="molecule type" value="Genomic_DNA"/>
</dbReference>
<dbReference type="SUPFAM" id="SSF56112">
    <property type="entry name" value="Protein kinase-like (PK-like)"/>
    <property type="match status" value="1"/>
</dbReference>
<keyword evidence="1" id="KW-0175">Coiled coil</keyword>
<dbReference type="HOGENOM" id="CLU_022304_0_0_3"/>
<dbReference type="InterPro" id="IPR011009">
    <property type="entry name" value="Kinase-like_dom_sf"/>
</dbReference>
<dbReference type="InterPro" id="IPR000719">
    <property type="entry name" value="Prot_kinase_dom"/>
</dbReference>
<name>B8HUC6_CYAP4</name>
<dbReference type="eggNOG" id="COG4248">
    <property type="taxonomic scope" value="Bacteria"/>
</dbReference>
<dbReference type="Gene3D" id="1.10.510.10">
    <property type="entry name" value="Transferase(Phosphotransferase) domain 1"/>
    <property type="match status" value="1"/>
</dbReference>
<evidence type="ECO:0000256" key="1">
    <source>
        <dbReference type="SAM" id="Coils"/>
    </source>
</evidence>